<gene>
    <name evidence="2" type="ORF">MEDL_53680</name>
</gene>
<dbReference type="OrthoDB" id="10374715at2759"/>
<dbReference type="Proteomes" id="UP000683360">
    <property type="component" value="Unassembled WGS sequence"/>
</dbReference>
<feature type="compositionally biased region" description="Low complexity" evidence="1">
    <location>
        <begin position="648"/>
        <end position="657"/>
    </location>
</feature>
<protein>
    <submittedName>
        <fullName evidence="2">Uncharacterized protein</fullName>
    </submittedName>
</protein>
<comment type="caution">
    <text evidence="2">The sequence shown here is derived from an EMBL/GenBank/DDBJ whole genome shotgun (WGS) entry which is preliminary data.</text>
</comment>
<name>A0A8S3UDA3_MYTED</name>
<feature type="region of interest" description="Disordered" evidence="1">
    <location>
        <begin position="610"/>
        <end position="690"/>
    </location>
</feature>
<evidence type="ECO:0000313" key="3">
    <source>
        <dbReference type="Proteomes" id="UP000683360"/>
    </source>
</evidence>
<evidence type="ECO:0000256" key="1">
    <source>
        <dbReference type="SAM" id="MobiDB-lite"/>
    </source>
</evidence>
<proteinExistence type="predicted"/>
<dbReference type="AlphaFoldDB" id="A0A8S3UDA3"/>
<reference evidence="2" key="1">
    <citation type="submission" date="2021-03" db="EMBL/GenBank/DDBJ databases">
        <authorList>
            <person name="Bekaert M."/>
        </authorList>
    </citation>
    <scope>NUCLEOTIDE SEQUENCE</scope>
</reference>
<organism evidence="2 3">
    <name type="scientific">Mytilus edulis</name>
    <name type="common">Blue mussel</name>
    <dbReference type="NCBI Taxonomy" id="6550"/>
    <lineage>
        <taxon>Eukaryota</taxon>
        <taxon>Metazoa</taxon>
        <taxon>Spiralia</taxon>
        <taxon>Lophotrochozoa</taxon>
        <taxon>Mollusca</taxon>
        <taxon>Bivalvia</taxon>
        <taxon>Autobranchia</taxon>
        <taxon>Pteriomorphia</taxon>
        <taxon>Mytilida</taxon>
        <taxon>Mytiloidea</taxon>
        <taxon>Mytilidae</taxon>
        <taxon>Mytilinae</taxon>
        <taxon>Mytilus</taxon>
    </lineage>
</organism>
<accession>A0A8S3UDA3</accession>
<evidence type="ECO:0000313" key="2">
    <source>
        <dbReference type="EMBL" id="CAG2241508.1"/>
    </source>
</evidence>
<sequence>MFQVLIRDQEFKQNIADARRIAQECLSLDFNDYRSQAELKSDRKYESTDESTGTSCWKIKKPKLRLFILSMSLYKQKTNLIDQPCQRCHCNVFSKPNYDNIDFEMRMEPVAANIIDVCTNQMENIARNIFEEMMYDHFDHTHEWNGNQLATSMPPSTKYHASGSNIYVPNVQRGDFTPTESCMSHPSEFSYYTTISAVPYNWAANAPDPYSDLADDEYFRENLFVPKLDLSYMNENHPVISDTDSSMLSLSSCKSEGAFKNWLKRNDMYESEDTSSVSLSIYNVPREDDFNEKEQAVVKRRILERINEKIKPGYESEIAEIFTEHDRYKQEETRRSDVSMGFVKANIDVTSAEVNDFTKPKESQDILQATETKDEASEGSMTEHQSRDIEFIDESDRERRVIKAAKWVLAVDTFMQRKKELKESERLFRIEHLRYFDLESSRSSMSGCSNFEQQSMFKSDISQDKRDSLGTRMGDKEFYEEQLKSDTSQDKKDNLGTSIRDKECNEEQIKLSDTIEDNKQMKEIVDQKSNILSNSDCVSLDSMDIDIASILGSDFGKGEGDTVNAKILETVSLNEAPKPVEPVERPLFRKPPLPPNAYLRIQAILREKAKQKDIEDSENEESTESTNNVTSNRKRRCNDEYSDDETDSFTSETDCSDNYLYESDFSEETHESDSFCSGDEPDNGNNEMNDIIKDSNIKQGLITHENAKGSKQSLQDIYTQKDFSTAKGDLSPENEYSEKLSASVKIETKNNANKHDIKESNIRMPIEQNKKASTTESQFISNIGGDGNTGLYVRKENSFKLTKYKNDNERCTGFTEPSATNLDDMVANETEISKFSKSHSNTESVDQKWHYIWMYQTYQYQLKVRVTLVRVGCL</sequence>
<keyword evidence="3" id="KW-1185">Reference proteome</keyword>
<feature type="region of interest" description="Disordered" evidence="1">
    <location>
        <begin position="360"/>
        <end position="386"/>
    </location>
</feature>
<dbReference type="EMBL" id="CAJPWZ010002589">
    <property type="protein sequence ID" value="CAG2241508.1"/>
    <property type="molecule type" value="Genomic_DNA"/>
</dbReference>
<feature type="region of interest" description="Disordered" evidence="1">
    <location>
        <begin position="480"/>
        <end position="501"/>
    </location>
</feature>